<dbReference type="InterPro" id="IPR029058">
    <property type="entry name" value="AB_hydrolase_fold"/>
</dbReference>
<dbReference type="Proteomes" id="UP000276260">
    <property type="component" value="Unassembled WGS sequence"/>
</dbReference>
<organism evidence="1 2">
    <name type="scientific">Rheinheimera mesophila</name>
    <dbReference type="NCBI Taxonomy" id="1547515"/>
    <lineage>
        <taxon>Bacteria</taxon>
        <taxon>Pseudomonadati</taxon>
        <taxon>Pseudomonadota</taxon>
        <taxon>Gammaproteobacteria</taxon>
        <taxon>Chromatiales</taxon>
        <taxon>Chromatiaceae</taxon>
        <taxon>Rheinheimera</taxon>
    </lineage>
</organism>
<evidence type="ECO:0000313" key="1">
    <source>
        <dbReference type="EMBL" id="RRJ22711.1"/>
    </source>
</evidence>
<protein>
    <submittedName>
        <fullName evidence="1">Uncharacterized protein</fullName>
    </submittedName>
</protein>
<dbReference type="Gene3D" id="3.40.50.1820">
    <property type="entry name" value="alpha/beta hydrolase"/>
    <property type="match status" value="1"/>
</dbReference>
<sequence length="190" mass="21516">MQLLIVTDIFGTQPEMLRQFDLLTLEYGCLQPYDHQPPVFVDDAEAYQYFLAHGGFEAYCNKLADLLQMLSQPVFLLGFSAGAAACWANLVTEDLPIKHCLGFYGGQIRHLTELQPLYPTELIFAEETHFSVPELMQKLSDKPYLKQNLVSYPHGFMNPLSQGYRPEAAAQFWQKIKAGYLSGLETLTLT</sequence>
<proteinExistence type="predicted"/>
<gene>
    <name evidence="1" type="ORF">EIK76_01090</name>
</gene>
<name>A0A3P3QNA8_9GAMM</name>
<reference evidence="1 2" key="1">
    <citation type="submission" date="2018-11" db="EMBL/GenBank/DDBJ databases">
        <title>Draft genome analysis of Rheinheimera mesophila isolated from an industrial waste site.</title>
        <authorList>
            <person name="Yu Q."/>
            <person name="Qi Y."/>
            <person name="Zhang H."/>
            <person name="Lu Y."/>
            <person name="Pu J."/>
        </authorList>
    </citation>
    <scope>NUCLEOTIDE SEQUENCE [LARGE SCALE GENOMIC DNA]</scope>
    <source>
        <strain evidence="1 2">IITR13</strain>
    </source>
</reference>
<evidence type="ECO:0000313" key="2">
    <source>
        <dbReference type="Proteomes" id="UP000276260"/>
    </source>
</evidence>
<dbReference type="EMBL" id="RRCF01000001">
    <property type="protein sequence ID" value="RRJ22711.1"/>
    <property type="molecule type" value="Genomic_DNA"/>
</dbReference>
<dbReference type="AlphaFoldDB" id="A0A3P3QNA8"/>
<accession>A0A3P3QNA8</accession>
<comment type="caution">
    <text evidence="1">The sequence shown here is derived from an EMBL/GenBank/DDBJ whole genome shotgun (WGS) entry which is preliminary data.</text>
</comment>
<keyword evidence="2" id="KW-1185">Reference proteome</keyword>
<dbReference type="RefSeq" id="WP_052749338.1">
    <property type="nucleotide sequence ID" value="NZ_LAVS01000024.1"/>
</dbReference>
<dbReference type="SUPFAM" id="SSF53474">
    <property type="entry name" value="alpha/beta-Hydrolases"/>
    <property type="match status" value="1"/>
</dbReference>
<dbReference type="OrthoDB" id="8478808at2"/>